<name>A0A812C189_ACAPH</name>
<keyword evidence="3" id="KW-1185">Reference proteome</keyword>
<dbReference type="EMBL" id="CAHIKZ030001089">
    <property type="protein sequence ID" value="CAE1252024.1"/>
    <property type="molecule type" value="Genomic_DNA"/>
</dbReference>
<proteinExistence type="predicted"/>
<protein>
    <submittedName>
        <fullName evidence="2">Uncharacterized protein</fullName>
    </submittedName>
</protein>
<feature type="transmembrane region" description="Helical" evidence="1">
    <location>
        <begin position="21"/>
        <end position="43"/>
    </location>
</feature>
<keyword evidence="1" id="KW-0812">Transmembrane</keyword>
<comment type="caution">
    <text evidence="2">The sequence shown here is derived from an EMBL/GenBank/DDBJ whole genome shotgun (WGS) entry which is preliminary data.</text>
</comment>
<reference evidence="2" key="1">
    <citation type="submission" date="2021-01" db="EMBL/GenBank/DDBJ databases">
        <authorList>
            <person name="Li R."/>
            <person name="Bekaert M."/>
        </authorList>
    </citation>
    <scope>NUCLEOTIDE SEQUENCE</scope>
    <source>
        <strain evidence="2">Farmed</strain>
    </source>
</reference>
<evidence type="ECO:0000256" key="1">
    <source>
        <dbReference type="SAM" id="Phobius"/>
    </source>
</evidence>
<evidence type="ECO:0000313" key="2">
    <source>
        <dbReference type="EMBL" id="CAE1252024.1"/>
    </source>
</evidence>
<sequence length="163" mass="18155">MSRIILIARQFHLSINPSASLFFYLSICLVIFLPVRLFCYHPISPSASSSFSSLVARLLIFLSVKLSALLLSTSESFYVGIKLCRYLFIYQSACLLISPSTCPAIFLSINPSAFYQSVELAIFLSTCPSASASLYLSVRLQRLLCLPHNLAHLHVRLPSQLSF</sequence>
<keyword evidence="1" id="KW-1133">Transmembrane helix</keyword>
<dbReference type="Proteomes" id="UP000597762">
    <property type="component" value="Unassembled WGS sequence"/>
</dbReference>
<keyword evidence="1" id="KW-0472">Membrane</keyword>
<feature type="transmembrane region" description="Helical" evidence="1">
    <location>
        <begin position="55"/>
        <end position="74"/>
    </location>
</feature>
<organism evidence="2 3">
    <name type="scientific">Acanthosepion pharaonis</name>
    <name type="common">Pharaoh cuttlefish</name>
    <name type="synonym">Sepia pharaonis</name>
    <dbReference type="NCBI Taxonomy" id="158019"/>
    <lineage>
        <taxon>Eukaryota</taxon>
        <taxon>Metazoa</taxon>
        <taxon>Spiralia</taxon>
        <taxon>Lophotrochozoa</taxon>
        <taxon>Mollusca</taxon>
        <taxon>Cephalopoda</taxon>
        <taxon>Coleoidea</taxon>
        <taxon>Decapodiformes</taxon>
        <taxon>Sepiida</taxon>
        <taxon>Sepiina</taxon>
        <taxon>Sepiidae</taxon>
        <taxon>Acanthosepion</taxon>
    </lineage>
</organism>
<accession>A0A812C189</accession>
<evidence type="ECO:0000313" key="3">
    <source>
        <dbReference type="Proteomes" id="UP000597762"/>
    </source>
</evidence>
<dbReference type="AlphaFoldDB" id="A0A812C189"/>
<gene>
    <name evidence="2" type="ORF">SPHA_27779</name>
</gene>
<feature type="transmembrane region" description="Helical" evidence="1">
    <location>
        <begin position="86"/>
        <end position="107"/>
    </location>
</feature>